<keyword evidence="3" id="KW-0813">Transport</keyword>
<keyword evidence="11" id="KW-0406">Ion transport</keyword>
<dbReference type="Pfam" id="PF00122">
    <property type="entry name" value="E1-E2_ATPase"/>
    <property type="match status" value="1"/>
</dbReference>
<feature type="transmembrane region" description="Helical" evidence="13">
    <location>
        <begin position="456"/>
        <end position="475"/>
    </location>
</feature>
<keyword evidence="16" id="KW-0378">Hydrolase</keyword>
<dbReference type="InterPro" id="IPR021993">
    <property type="entry name" value="ATPase-cat-bd"/>
</dbReference>
<dbReference type="Pfam" id="PF12156">
    <property type="entry name" value="ATPase-cat_bd"/>
    <property type="match status" value="1"/>
</dbReference>
<evidence type="ECO:0000256" key="4">
    <source>
        <dbReference type="ARBA" id="ARBA00022475"/>
    </source>
</evidence>
<comment type="similarity">
    <text evidence="2">Belongs to the cation transport ATPase (P-type) (TC 3.A.3) family. Type IB subfamily.</text>
</comment>
<dbReference type="InterPro" id="IPR001757">
    <property type="entry name" value="P_typ_ATPase"/>
</dbReference>
<feature type="transmembrane region" description="Helical" evidence="13">
    <location>
        <begin position="424"/>
        <end position="444"/>
    </location>
</feature>
<dbReference type="InterPro" id="IPR023214">
    <property type="entry name" value="HAD_sf"/>
</dbReference>
<dbReference type="InterPro" id="IPR008250">
    <property type="entry name" value="ATPase_P-typ_transduc_dom_A_sf"/>
</dbReference>
<dbReference type="InterPro" id="IPR023299">
    <property type="entry name" value="ATPase_P-typ_cyto_dom_N"/>
</dbReference>
<evidence type="ECO:0000259" key="14">
    <source>
        <dbReference type="Pfam" id="PF00122"/>
    </source>
</evidence>
<evidence type="ECO:0000256" key="1">
    <source>
        <dbReference type="ARBA" id="ARBA00004651"/>
    </source>
</evidence>
<evidence type="ECO:0000259" key="15">
    <source>
        <dbReference type="Pfam" id="PF12156"/>
    </source>
</evidence>
<organism evidence="16 17">
    <name type="scientific">Aquirufa beregesia</name>
    <dbReference type="NCBI Taxonomy" id="2516556"/>
    <lineage>
        <taxon>Bacteria</taxon>
        <taxon>Pseudomonadati</taxon>
        <taxon>Bacteroidota</taxon>
        <taxon>Cytophagia</taxon>
        <taxon>Cytophagales</taxon>
        <taxon>Flectobacillaceae</taxon>
        <taxon>Aquirufa</taxon>
    </lineage>
</organism>
<dbReference type="Pfam" id="PF00702">
    <property type="entry name" value="Hydrolase"/>
    <property type="match status" value="1"/>
</dbReference>
<comment type="subcellular location">
    <subcellularLocation>
        <location evidence="1">Cell membrane</location>
        <topology evidence="1">Multi-pass membrane protein</topology>
    </subcellularLocation>
</comment>
<feature type="domain" description="Putative metal-binding" evidence="15">
    <location>
        <begin position="14"/>
        <end position="81"/>
    </location>
</feature>
<evidence type="ECO:0000256" key="2">
    <source>
        <dbReference type="ARBA" id="ARBA00006024"/>
    </source>
</evidence>
<keyword evidence="5" id="KW-0597">Phosphoprotein</keyword>
<dbReference type="Gene3D" id="3.40.50.1000">
    <property type="entry name" value="HAD superfamily/HAD-like"/>
    <property type="match status" value="1"/>
</dbReference>
<evidence type="ECO:0000256" key="11">
    <source>
        <dbReference type="ARBA" id="ARBA00023065"/>
    </source>
</evidence>
<dbReference type="NCBIfam" id="TIGR01494">
    <property type="entry name" value="ATPase_P-type"/>
    <property type="match status" value="2"/>
</dbReference>
<dbReference type="PANTHER" id="PTHR43520">
    <property type="entry name" value="ATP7, ISOFORM B"/>
    <property type="match status" value="1"/>
</dbReference>
<name>A0ABX0ESA7_9BACT</name>
<protein>
    <submittedName>
        <fullName evidence="16">HAD family hydrolase</fullName>
    </submittedName>
</protein>
<keyword evidence="10 13" id="KW-1133">Transmembrane helix</keyword>
<dbReference type="InterPro" id="IPR036163">
    <property type="entry name" value="HMA_dom_sf"/>
</dbReference>
<dbReference type="PRINTS" id="PR00943">
    <property type="entry name" value="CUATPASE"/>
</dbReference>
<comment type="caution">
    <text evidence="16">The sequence shown here is derived from an EMBL/GenBank/DDBJ whole genome shotgun (WGS) entry which is preliminary data.</text>
</comment>
<feature type="transmembrane region" description="Helical" evidence="13">
    <location>
        <begin position="211"/>
        <end position="231"/>
    </location>
</feature>
<accession>A0ABX0ESA7</accession>
<dbReference type="SUPFAM" id="SSF55008">
    <property type="entry name" value="HMA, heavy metal-associated domain"/>
    <property type="match status" value="1"/>
</dbReference>
<dbReference type="PROSITE" id="PS00154">
    <property type="entry name" value="ATPASE_E1_E2"/>
    <property type="match status" value="1"/>
</dbReference>
<evidence type="ECO:0000256" key="7">
    <source>
        <dbReference type="ARBA" id="ARBA00022723"/>
    </source>
</evidence>
<feature type="transmembrane region" description="Helical" evidence="13">
    <location>
        <begin position="751"/>
        <end position="772"/>
    </location>
</feature>
<dbReference type="InterPro" id="IPR036412">
    <property type="entry name" value="HAD-like_sf"/>
</dbReference>
<keyword evidence="6 13" id="KW-0812">Transmembrane</keyword>
<feature type="domain" description="P-type ATPase A" evidence="14">
    <location>
        <begin position="313"/>
        <end position="403"/>
    </location>
</feature>
<evidence type="ECO:0000313" key="17">
    <source>
        <dbReference type="Proteomes" id="UP001318301"/>
    </source>
</evidence>
<evidence type="ECO:0000256" key="9">
    <source>
        <dbReference type="ARBA" id="ARBA00022967"/>
    </source>
</evidence>
<sequence length="843" mass="95342">MMEQPVHTTLTKTSCFHCGEPFVDEIIQFQEKEFCCQGCKNVYELLNDHELGTYYTCDVNPGISPSHQNFDYLNKPAFRDKLIQFSNQEISKVSFNLPSIHCRSCLYLLENLHKLHAGIIKSQLNFGKKDLSIWFKENEISLGELASLLAKIGYEPLLSEESEGKEKKKRLSQQTQLFIKLGVAGFCAGNIMLFSFPEYLGIEDGSLKNLFGYLNLVLGSVALFYSGSDYFKNIWAHLKLKKITIEMPILLGVMVGYSRSVYEILSHTGAGYMDSVSGLLFFLLVGKWFQQKSFDFLSFERKYTSYFPLVITKIIEGIEETAPLSEIKVGDRLRIRNEEIIPADAILMKGKSNMDYSFVTGESEWVPIQSGNLIYAGGKHHGEMIEIEVKKDLQQSHLTQLWEQQAFKDPSLKMENWENFANQVGIYFTIGLITLASIVAAYWIQVDPSKWQNSVVSILVIACPCALAISYPFALGHGVRWLSKFQLYVKDIQALERMGQVDTLVFDKTGTLTLAKSEAPKSHLNRHISEQELDLLYSLSVQSTHPLSRRLCAYTQSLGPRNLVKLSEFKEIPGKGLEAKWGKIILKLGSATFLGIAFNSPQDFYSSESQLFIQIGEEPLGYWDFPWENREGVEFMLRKLQHHYDVYLVSGDKSNHATSLKDWFSEEGHMKFECSPMEKMEFIRELQAKGKKVMMVGDGLNDAGALQQAHVGIAVSDDHLHFTPASDAILQGRSLSRLPEFLQFSKKAITLIKMSFLVSLVYNAIGLSFAVQGNLSPLVAAILMPVNSISMLIIATWGMNIYGKQIKNKLKSYTVQYIAEENHILGKDIKRSLRSICSIPVFF</sequence>
<keyword evidence="12 13" id="KW-0472">Membrane</keyword>
<keyword evidence="8" id="KW-0460">Magnesium</keyword>
<dbReference type="Gene3D" id="3.40.1110.10">
    <property type="entry name" value="Calcium-transporting ATPase, cytoplasmic domain N"/>
    <property type="match status" value="1"/>
</dbReference>
<keyword evidence="17" id="KW-1185">Reference proteome</keyword>
<feature type="transmembrane region" description="Helical" evidence="13">
    <location>
        <begin position="177"/>
        <end position="196"/>
    </location>
</feature>
<dbReference type="SUPFAM" id="SSF81665">
    <property type="entry name" value="Calcium ATPase, transmembrane domain M"/>
    <property type="match status" value="1"/>
</dbReference>
<dbReference type="InterPro" id="IPR023298">
    <property type="entry name" value="ATPase_P-typ_TM_dom_sf"/>
</dbReference>
<dbReference type="EMBL" id="SEWW01000001">
    <property type="protein sequence ID" value="NGZ43284.1"/>
    <property type="molecule type" value="Genomic_DNA"/>
</dbReference>
<gene>
    <name evidence="16" type="ORF">EWU23_02225</name>
</gene>
<reference evidence="16 17" key="1">
    <citation type="submission" date="2019-02" db="EMBL/GenBank/DDBJ databases">
        <title>Genome of a new Bacteroidetes strain.</title>
        <authorList>
            <person name="Pitt A."/>
        </authorList>
    </citation>
    <scope>NUCLEOTIDE SEQUENCE [LARGE SCALE GENOMIC DNA]</scope>
    <source>
        <strain evidence="16 17">50C-KIRBA</strain>
    </source>
</reference>
<evidence type="ECO:0000256" key="12">
    <source>
        <dbReference type="ARBA" id="ARBA00023136"/>
    </source>
</evidence>
<dbReference type="PRINTS" id="PR00119">
    <property type="entry name" value="CATATPASE"/>
</dbReference>
<dbReference type="PANTHER" id="PTHR43520:SF5">
    <property type="entry name" value="CATION-TRANSPORTING P-TYPE ATPASE-RELATED"/>
    <property type="match status" value="1"/>
</dbReference>
<dbReference type="RefSeq" id="WP_166228370.1">
    <property type="nucleotide sequence ID" value="NZ_CBCSIJ010000001.1"/>
</dbReference>
<feature type="transmembrane region" description="Helical" evidence="13">
    <location>
        <begin position="778"/>
        <end position="802"/>
    </location>
</feature>
<keyword evidence="4" id="KW-1003">Cell membrane</keyword>
<dbReference type="InterPro" id="IPR018303">
    <property type="entry name" value="ATPase_P-typ_P_site"/>
</dbReference>
<evidence type="ECO:0000256" key="3">
    <source>
        <dbReference type="ARBA" id="ARBA00022448"/>
    </source>
</evidence>
<evidence type="ECO:0000313" key="16">
    <source>
        <dbReference type="EMBL" id="NGZ43284.1"/>
    </source>
</evidence>
<dbReference type="GO" id="GO:0016787">
    <property type="term" value="F:hydrolase activity"/>
    <property type="evidence" value="ECO:0007669"/>
    <property type="project" value="UniProtKB-KW"/>
</dbReference>
<dbReference type="SUPFAM" id="SSF81653">
    <property type="entry name" value="Calcium ATPase, transduction domain A"/>
    <property type="match status" value="1"/>
</dbReference>
<proteinExistence type="inferred from homology"/>
<dbReference type="Proteomes" id="UP001318301">
    <property type="component" value="Unassembled WGS sequence"/>
</dbReference>
<keyword evidence="9" id="KW-1278">Translocase</keyword>
<keyword evidence="7" id="KW-0479">Metal-binding</keyword>
<dbReference type="SUPFAM" id="SSF56784">
    <property type="entry name" value="HAD-like"/>
    <property type="match status" value="1"/>
</dbReference>
<evidence type="ECO:0000256" key="5">
    <source>
        <dbReference type="ARBA" id="ARBA00022553"/>
    </source>
</evidence>
<evidence type="ECO:0000256" key="6">
    <source>
        <dbReference type="ARBA" id="ARBA00022692"/>
    </source>
</evidence>
<evidence type="ECO:0000256" key="13">
    <source>
        <dbReference type="SAM" id="Phobius"/>
    </source>
</evidence>
<evidence type="ECO:0000256" key="10">
    <source>
        <dbReference type="ARBA" id="ARBA00022989"/>
    </source>
</evidence>
<dbReference type="Gene3D" id="2.70.150.10">
    <property type="entry name" value="Calcium-transporting ATPase, cytoplasmic transduction domain A"/>
    <property type="match status" value="1"/>
</dbReference>
<evidence type="ECO:0000256" key="8">
    <source>
        <dbReference type="ARBA" id="ARBA00022842"/>
    </source>
</evidence>
<dbReference type="InterPro" id="IPR059000">
    <property type="entry name" value="ATPase_P-type_domA"/>
</dbReference>